<reference evidence="3 4" key="1">
    <citation type="submission" date="2020-08" db="EMBL/GenBank/DDBJ databases">
        <title>Genomic Encyclopedia of Type Strains, Phase IV (KMG-IV): sequencing the most valuable type-strain genomes for metagenomic binning, comparative biology and taxonomic classification.</title>
        <authorList>
            <person name="Goeker M."/>
        </authorList>
    </citation>
    <scope>NUCLEOTIDE SEQUENCE [LARGE SCALE GENOMIC DNA]</scope>
    <source>
        <strain evidence="3 4">DSM 29007</strain>
    </source>
</reference>
<evidence type="ECO:0000313" key="3">
    <source>
        <dbReference type="EMBL" id="MBB6072217.1"/>
    </source>
</evidence>
<dbReference type="AlphaFoldDB" id="A0A841H2G3"/>
<feature type="region of interest" description="Disordered" evidence="1">
    <location>
        <begin position="229"/>
        <end position="256"/>
    </location>
</feature>
<proteinExistence type="predicted"/>
<dbReference type="InterPro" id="IPR051599">
    <property type="entry name" value="Cell_Envelope_Assoc"/>
</dbReference>
<dbReference type="EMBL" id="JACHIA010000013">
    <property type="protein sequence ID" value="MBB6072217.1"/>
    <property type="molecule type" value="Genomic_DNA"/>
</dbReference>
<dbReference type="CDD" id="cd06259">
    <property type="entry name" value="YdcF-like"/>
    <property type="match status" value="1"/>
</dbReference>
<feature type="compositionally biased region" description="Basic and acidic residues" evidence="1">
    <location>
        <begin position="239"/>
        <end position="250"/>
    </location>
</feature>
<protein>
    <submittedName>
        <fullName evidence="3">Uncharacterized SAM-binding protein YcdF (DUF218 family)</fullName>
    </submittedName>
</protein>
<dbReference type="Proteomes" id="UP000582837">
    <property type="component" value="Unassembled WGS sequence"/>
</dbReference>
<comment type="caution">
    <text evidence="3">The sequence shown here is derived from an EMBL/GenBank/DDBJ whole genome shotgun (WGS) entry which is preliminary data.</text>
</comment>
<keyword evidence="4" id="KW-1185">Reference proteome</keyword>
<dbReference type="InterPro" id="IPR014729">
    <property type="entry name" value="Rossmann-like_a/b/a_fold"/>
</dbReference>
<evidence type="ECO:0000313" key="4">
    <source>
        <dbReference type="Proteomes" id="UP000582837"/>
    </source>
</evidence>
<dbReference type="RefSeq" id="WP_170032117.1">
    <property type="nucleotide sequence ID" value="NZ_JABDTL010000001.1"/>
</dbReference>
<organism evidence="3 4">
    <name type="scientific">Longimicrobium terrae</name>
    <dbReference type="NCBI Taxonomy" id="1639882"/>
    <lineage>
        <taxon>Bacteria</taxon>
        <taxon>Pseudomonadati</taxon>
        <taxon>Gemmatimonadota</taxon>
        <taxon>Longimicrobiia</taxon>
        <taxon>Longimicrobiales</taxon>
        <taxon>Longimicrobiaceae</taxon>
        <taxon>Longimicrobium</taxon>
    </lineage>
</organism>
<accession>A0A841H2G3</accession>
<feature type="domain" description="DUF218" evidence="2">
    <location>
        <begin position="15"/>
        <end position="175"/>
    </location>
</feature>
<dbReference type="PANTHER" id="PTHR30336">
    <property type="entry name" value="INNER MEMBRANE PROTEIN, PROBABLE PERMEASE"/>
    <property type="match status" value="1"/>
</dbReference>
<evidence type="ECO:0000259" key="2">
    <source>
        <dbReference type="Pfam" id="PF02698"/>
    </source>
</evidence>
<dbReference type="GO" id="GO:0005886">
    <property type="term" value="C:plasma membrane"/>
    <property type="evidence" value="ECO:0007669"/>
    <property type="project" value="TreeGrafter"/>
</dbReference>
<dbReference type="InterPro" id="IPR003848">
    <property type="entry name" value="DUF218"/>
</dbReference>
<dbReference type="Gene3D" id="3.40.50.620">
    <property type="entry name" value="HUPs"/>
    <property type="match status" value="1"/>
</dbReference>
<evidence type="ECO:0000256" key="1">
    <source>
        <dbReference type="SAM" id="MobiDB-lite"/>
    </source>
</evidence>
<sequence>MTEREIEDGGYYPADAIVVLGGGVLPDGTLPVVGRTRVQRAVELYRRNIAPRIIFSGRCGLMDDDPPVTEAAAMGALAREMKVPAEAILLEEEAKDTLGNAYFVREQFLEPNGWTSIRVVTSDFHMSRAAWVFRKILGAGYDFSFMSAASGLSPRELIHRALEECKITIFLNEWLEALEDADEHAIERLMSQEHPGYSDAPVLTHDEMRQRLNAIAEINRIAGTQHWLTSATPNGWNGRTERRGNRERRGVGPVRR</sequence>
<name>A0A841H2G3_9BACT</name>
<gene>
    <name evidence="3" type="ORF">HNQ61_003879</name>
</gene>
<dbReference type="PANTHER" id="PTHR30336:SF20">
    <property type="entry name" value="DUF218 DOMAIN-CONTAINING PROTEIN"/>
    <property type="match status" value="1"/>
</dbReference>
<dbReference type="Pfam" id="PF02698">
    <property type="entry name" value="DUF218"/>
    <property type="match status" value="1"/>
</dbReference>